<sequence length="169" mass="17279">MADILVQRTPPTPGNVKDAVCNASLNFISVIGSDIPAPAVDAIAVDENEIITPRQIALVPQPVPPAPAPGAAPQAPAAPMAGIALALQAIVAVDQKLDTLLTTVNDLKCQTVINGNLAKHTGILIPFSEVLFIDGTRPTVAVAAVAAQGGQPAQPGRPALPLINNCREE</sequence>
<gene>
    <name evidence="1" type="ORF">DFH07DRAFT_1068278</name>
</gene>
<accession>A0AAD7HBN4</accession>
<proteinExistence type="predicted"/>
<dbReference type="AlphaFoldDB" id="A0AAD7HBN4"/>
<reference evidence="1" key="1">
    <citation type="submission" date="2023-03" db="EMBL/GenBank/DDBJ databases">
        <title>Massive genome expansion in bonnet fungi (Mycena s.s.) driven by repeated elements and novel gene families across ecological guilds.</title>
        <authorList>
            <consortium name="Lawrence Berkeley National Laboratory"/>
            <person name="Harder C.B."/>
            <person name="Miyauchi S."/>
            <person name="Viragh M."/>
            <person name="Kuo A."/>
            <person name="Thoen E."/>
            <person name="Andreopoulos B."/>
            <person name="Lu D."/>
            <person name="Skrede I."/>
            <person name="Drula E."/>
            <person name="Henrissat B."/>
            <person name="Morin E."/>
            <person name="Kohler A."/>
            <person name="Barry K."/>
            <person name="LaButti K."/>
            <person name="Morin E."/>
            <person name="Salamov A."/>
            <person name="Lipzen A."/>
            <person name="Mereny Z."/>
            <person name="Hegedus B."/>
            <person name="Baldrian P."/>
            <person name="Stursova M."/>
            <person name="Weitz H."/>
            <person name="Taylor A."/>
            <person name="Grigoriev I.V."/>
            <person name="Nagy L.G."/>
            <person name="Martin F."/>
            <person name="Kauserud H."/>
        </authorList>
    </citation>
    <scope>NUCLEOTIDE SEQUENCE</scope>
    <source>
        <strain evidence="1">CBHHK188m</strain>
    </source>
</reference>
<dbReference type="EMBL" id="JARJLG010000324">
    <property type="protein sequence ID" value="KAJ7717077.1"/>
    <property type="molecule type" value="Genomic_DNA"/>
</dbReference>
<comment type="caution">
    <text evidence="1">The sequence shown here is derived from an EMBL/GenBank/DDBJ whole genome shotgun (WGS) entry which is preliminary data.</text>
</comment>
<feature type="non-terminal residue" evidence="1">
    <location>
        <position position="169"/>
    </location>
</feature>
<keyword evidence="2" id="KW-1185">Reference proteome</keyword>
<evidence type="ECO:0000313" key="2">
    <source>
        <dbReference type="Proteomes" id="UP001215280"/>
    </source>
</evidence>
<protein>
    <submittedName>
        <fullName evidence="1">Uncharacterized protein</fullName>
    </submittedName>
</protein>
<dbReference type="Proteomes" id="UP001215280">
    <property type="component" value="Unassembled WGS sequence"/>
</dbReference>
<name>A0AAD7HBN4_9AGAR</name>
<evidence type="ECO:0000313" key="1">
    <source>
        <dbReference type="EMBL" id="KAJ7717077.1"/>
    </source>
</evidence>
<organism evidence="1 2">
    <name type="scientific">Mycena maculata</name>
    <dbReference type="NCBI Taxonomy" id="230809"/>
    <lineage>
        <taxon>Eukaryota</taxon>
        <taxon>Fungi</taxon>
        <taxon>Dikarya</taxon>
        <taxon>Basidiomycota</taxon>
        <taxon>Agaricomycotina</taxon>
        <taxon>Agaricomycetes</taxon>
        <taxon>Agaricomycetidae</taxon>
        <taxon>Agaricales</taxon>
        <taxon>Marasmiineae</taxon>
        <taxon>Mycenaceae</taxon>
        <taxon>Mycena</taxon>
    </lineage>
</organism>